<dbReference type="InterPro" id="IPR013785">
    <property type="entry name" value="Aldolase_TIM"/>
</dbReference>
<name>A0AAD6E2A6_9EURO</name>
<dbReference type="InterPro" id="IPR000262">
    <property type="entry name" value="FMN-dep_DH"/>
</dbReference>
<dbReference type="Proteomes" id="UP001213799">
    <property type="component" value="Unassembled WGS sequence"/>
</dbReference>
<dbReference type="Gene3D" id="3.20.20.70">
    <property type="entry name" value="Aldolase class I"/>
    <property type="match status" value="1"/>
</dbReference>
<keyword evidence="4" id="KW-1185">Reference proteome</keyword>
<dbReference type="Pfam" id="PF01070">
    <property type="entry name" value="FMN_dh"/>
    <property type="match status" value="1"/>
</dbReference>
<evidence type="ECO:0000259" key="2">
    <source>
        <dbReference type="Pfam" id="PF01070"/>
    </source>
</evidence>
<sequence>MGHEKSLPVFIFPTALARLGHLYGDICLARGAARHNIVYAVSTDPSTSHEEIAACCGAEGVFHPNLRLSGDAVAV</sequence>
<accession>A0AAD6E2A6</accession>
<evidence type="ECO:0000313" key="4">
    <source>
        <dbReference type="Proteomes" id="UP001213799"/>
    </source>
</evidence>
<reference evidence="3" key="2">
    <citation type="submission" date="2023-01" db="EMBL/GenBank/DDBJ databases">
        <authorList>
            <person name="Petersen C."/>
        </authorList>
    </citation>
    <scope>NUCLEOTIDE SEQUENCE</scope>
    <source>
        <strain evidence="3">IBT 12815</strain>
    </source>
</reference>
<reference evidence="3" key="1">
    <citation type="journal article" date="2023" name="IMA Fungus">
        <title>Comparative genomic study of the Penicillium genus elucidates a diverse pangenome and 15 lateral gene transfer events.</title>
        <authorList>
            <person name="Petersen C."/>
            <person name="Sorensen T."/>
            <person name="Nielsen M.R."/>
            <person name="Sondergaard T.E."/>
            <person name="Sorensen J.L."/>
            <person name="Fitzpatrick D.A."/>
            <person name="Frisvad J.C."/>
            <person name="Nielsen K.L."/>
        </authorList>
    </citation>
    <scope>NUCLEOTIDE SEQUENCE</scope>
    <source>
        <strain evidence="3">IBT 12815</strain>
    </source>
</reference>
<dbReference type="RefSeq" id="XP_056751895.1">
    <property type="nucleotide sequence ID" value="XM_056899819.1"/>
</dbReference>
<comment type="cofactor">
    <cofactor evidence="1">
        <name>FMN</name>
        <dbReference type="ChEBI" id="CHEBI:58210"/>
    </cofactor>
</comment>
<gene>
    <name evidence="3" type="ORF">N7537_008765</name>
</gene>
<protein>
    <recommendedName>
        <fullName evidence="2">FMN-dependent dehydrogenase domain-containing protein</fullName>
    </recommendedName>
</protein>
<dbReference type="SUPFAM" id="SSF51395">
    <property type="entry name" value="FMN-linked oxidoreductases"/>
    <property type="match status" value="1"/>
</dbReference>
<feature type="domain" description="FMN-dependent dehydrogenase" evidence="2">
    <location>
        <begin position="1"/>
        <end position="62"/>
    </location>
</feature>
<comment type="caution">
    <text evidence="3">The sequence shown here is derived from an EMBL/GenBank/DDBJ whole genome shotgun (WGS) entry which is preliminary data.</text>
</comment>
<dbReference type="GO" id="GO:0016491">
    <property type="term" value="F:oxidoreductase activity"/>
    <property type="evidence" value="ECO:0007669"/>
    <property type="project" value="InterPro"/>
</dbReference>
<organism evidence="3 4">
    <name type="scientific">Penicillium hordei</name>
    <dbReference type="NCBI Taxonomy" id="40994"/>
    <lineage>
        <taxon>Eukaryota</taxon>
        <taxon>Fungi</taxon>
        <taxon>Dikarya</taxon>
        <taxon>Ascomycota</taxon>
        <taxon>Pezizomycotina</taxon>
        <taxon>Eurotiomycetes</taxon>
        <taxon>Eurotiomycetidae</taxon>
        <taxon>Eurotiales</taxon>
        <taxon>Aspergillaceae</taxon>
        <taxon>Penicillium</taxon>
    </lineage>
</organism>
<dbReference type="AlphaFoldDB" id="A0AAD6E2A6"/>
<dbReference type="GeneID" id="81590061"/>
<dbReference type="EMBL" id="JAQJAE010000004">
    <property type="protein sequence ID" value="KAJ5598681.1"/>
    <property type="molecule type" value="Genomic_DNA"/>
</dbReference>
<evidence type="ECO:0000313" key="3">
    <source>
        <dbReference type="EMBL" id="KAJ5598681.1"/>
    </source>
</evidence>
<proteinExistence type="predicted"/>
<evidence type="ECO:0000256" key="1">
    <source>
        <dbReference type="ARBA" id="ARBA00001917"/>
    </source>
</evidence>